<dbReference type="Pfam" id="PF05879">
    <property type="entry name" value="RHD3_GTPase"/>
    <property type="match status" value="1"/>
</dbReference>
<dbReference type="PANTHER" id="PTHR45923">
    <property type="entry name" value="PROTEIN SEY1"/>
    <property type="match status" value="1"/>
</dbReference>
<evidence type="ECO:0000256" key="1">
    <source>
        <dbReference type="ARBA" id="ARBA00022692"/>
    </source>
</evidence>
<dbReference type="GO" id="GO:0016320">
    <property type="term" value="P:endoplasmic reticulum membrane fusion"/>
    <property type="evidence" value="ECO:0007669"/>
    <property type="project" value="TreeGrafter"/>
</dbReference>
<evidence type="ECO:0000256" key="3">
    <source>
        <dbReference type="ARBA" id="ARBA00022801"/>
    </source>
</evidence>
<feature type="transmembrane region" description="Helical" evidence="10">
    <location>
        <begin position="421"/>
        <end position="444"/>
    </location>
</feature>
<organism evidence="12 13">
    <name type="scientific">Tagetes erecta</name>
    <name type="common">African marigold</name>
    <dbReference type="NCBI Taxonomy" id="13708"/>
    <lineage>
        <taxon>Eukaryota</taxon>
        <taxon>Viridiplantae</taxon>
        <taxon>Streptophyta</taxon>
        <taxon>Embryophyta</taxon>
        <taxon>Tracheophyta</taxon>
        <taxon>Spermatophyta</taxon>
        <taxon>Magnoliopsida</taxon>
        <taxon>eudicotyledons</taxon>
        <taxon>Gunneridae</taxon>
        <taxon>Pentapetalae</taxon>
        <taxon>asterids</taxon>
        <taxon>campanulids</taxon>
        <taxon>Asterales</taxon>
        <taxon>Asteraceae</taxon>
        <taxon>Asteroideae</taxon>
        <taxon>Heliantheae alliance</taxon>
        <taxon>Tageteae</taxon>
        <taxon>Tagetes</taxon>
    </lineage>
</organism>
<keyword evidence="7" id="KW-0342">GTP-binding</keyword>
<dbReference type="InterPro" id="IPR008803">
    <property type="entry name" value="RHD3/Sey1"/>
</dbReference>
<keyword evidence="8 10" id="KW-0472">Membrane</keyword>
<dbReference type="GO" id="GO:0005783">
    <property type="term" value="C:endoplasmic reticulum"/>
    <property type="evidence" value="ECO:0007669"/>
    <property type="project" value="TreeGrafter"/>
</dbReference>
<dbReference type="InterPro" id="IPR030386">
    <property type="entry name" value="G_GB1_RHD3_dom"/>
</dbReference>
<keyword evidence="5 10" id="KW-1133">Transmembrane helix</keyword>
<evidence type="ECO:0000256" key="5">
    <source>
        <dbReference type="ARBA" id="ARBA00022989"/>
    </source>
</evidence>
<dbReference type="InterPro" id="IPR027417">
    <property type="entry name" value="P-loop_NTPase"/>
</dbReference>
<evidence type="ECO:0000256" key="6">
    <source>
        <dbReference type="ARBA" id="ARBA00023054"/>
    </source>
</evidence>
<proteinExistence type="inferred from homology"/>
<dbReference type="FunFam" id="3.40.50.300:FF:002271">
    <property type="entry name" value="Protein ROOT HAIR DEFECTIVE 3 homolog"/>
    <property type="match status" value="1"/>
</dbReference>
<evidence type="ECO:0000256" key="8">
    <source>
        <dbReference type="ARBA" id="ARBA00023136"/>
    </source>
</evidence>
<evidence type="ECO:0000313" key="13">
    <source>
        <dbReference type="Proteomes" id="UP001229421"/>
    </source>
</evidence>
<evidence type="ECO:0000256" key="7">
    <source>
        <dbReference type="ARBA" id="ARBA00023134"/>
    </source>
</evidence>
<dbReference type="Pfam" id="PF20428">
    <property type="entry name" value="Sey1_3HB"/>
    <property type="match status" value="1"/>
</dbReference>
<keyword evidence="3" id="KW-0378">Hydrolase</keyword>
<dbReference type="AlphaFoldDB" id="A0AAD8KJC0"/>
<keyword evidence="1 10" id="KW-0812">Transmembrane</keyword>
<name>A0AAD8KJC0_TARER</name>
<accession>A0AAD8KJC0</accession>
<dbReference type="PANTHER" id="PTHR45923:SF14">
    <property type="entry name" value="PROTEIN ROOT HAIR DEFECTIVE 3 HOMOLOG"/>
    <property type="match status" value="1"/>
</dbReference>
<evidence type="ECO:0000256" key="4">
    <source>
        <dbReference type="ARBA" id="ARBA00022824"/>
    </source>
</evidence>
<protein>
    <recommendedName>
        <fullName evidence="11">GB1/RHD3-type G domain-containing protein</fullName>
    </recommendedName>
</protein>
<evidence type="ECO:0000313" key="12">
    <source>
        <dbReference type="EMBL" id="KAK1422513.1"/>
    </source>
</evidence>
<keyword evidence="4" id="KW-0256">Endoplasmic reticulum</keyword>
<evidence type="ECO:0000256" key="2">
    <source>
        <dbReference type="ARBA" id="ARBA00022741"/>
    </source>
</evidence>
<dbReference type="PROSITE" id="PS51715">
    <property type="entry name" value="G_GB1_RHD3"/>
    <property type="match status" value="1"/>
</dbReference>
<keyword evidence="13" id="KW-1185">Reference proteome</keyword>
<dbReference type="CDD" id="cd01851">
    <property type="entry name" value="GBP"/>
    <property type="match status" value="1"/>
</dbReference>
<keyword evidence="6" id="KW-0175">Coiled coil</keyword>
<dbReference type="Proteomes" id="UP001229421">
    <property type="component" value="Unassembled WGS sequence"/>
</dbReference>
<dbReference type="GO" id="GO:0003924">
    <property type="term" value="F:GTPase activity"/>
    <property type="evidence" value="ECO:0007669"/>
    <property type="project" value="TreeGrafter"/>
</dbReference>
<dbReference type="Gene3D" id="3.40.50.300">
    <property type="entry name" value="P-loop containing nucleotide triphosphate hydrolases"/>
    <property type="match status" value="1"/>
</dbReference>
<dbReference type="GO" id="GO:0005525">
    <property type="term" value="F:GTP binding"/>
    <property type="evidence" value="ECO:0007669"/>
    <property type="project" value="UniProtKB-KW"/>
</dbReference>
<evidence type="ECO:0000256" key="9">
    <source>
        <dbReference type="PROSITE-ProRule" id="PRU01052"/>
    </source>
</evidence>
<gene>
    <name evidence="12" type="ORF">QVD17_25689</name>
</gene>
<evidence type="ECO:0000259" key="11">
    <source>
        <dbReference type="PROSITE" id="PS51715"/>
    </source>
</evidence>
<feature type="domain" description="GB1/RHD3-type G" evidence="11">
    <location>
        <begin position="39"/>
        <end position="254"/>
    </location>
</feature>
<reference evidence="12" key="1">
    <citation type="journal article" date="2023" name="bioRxiv">
        <title>Improved chromosome-level genome assembly for marigold (Tagetes erecta).</title>
        <authorList>
            <person name="Jiang F."/>
            <person name="Yuan L."/>
            <person name="Wang S."/>
            <person name="Wang H."/>
            <person name="Xu D."/>
            <person name="Wang A."/>
            <person name="Fan W."/>
        </authorList>
    </citation>
    <scope>NUCLEOTIDE SEQUENCE</scope>
    <source>
        <strain evidence="12">WSJ</strain>
        <tissue evidence="12">Leaf</tissue>
    </source>
</reference>
<sequence>MDNKAEGQCFTTLLIDGDGILNAQGLDNFIKNVELGERELSYAIIAVMGPQSSGKSTLLNHLLDTKFEQMDAYKGRTQTTKGIWIARCMGIKHCTIAMDLEGSDGRERGEDDTLFERQIALFAMVVSDIMLINIWCHDIGREHGANKPLLRIVFQEMLRIRGLRKTTLMLVIRDKSLTPFRVLEHDLMEDIKKIWDSVPKARANKHIQLSECFNVEVVALSSYETQETEFKEEVAKLRKRLFQSIAPSGLARDNVPGSAFSLSAKMTWKLIKENKEIDFPSHRVMVATKRCQEIADEKYSTFAANQDWLKLKERVESNGFPGSWQKLCSLVDDCLSSYDEEVSYYDATIGSEKRKKLNKKLLKLVEPTFKLISRDKIRNTTATAAEVVTKTSALVASVVGMAAGTHAAAGVAATTVGATGVFAVTCVVVAGVAAVCVVAAYSVIKMREYNKKHA</sequence>
<keyword evidence="2" id="KW-0547">Nucleotide-binding</keyword>
<comment type="caution">
    <text evidence="12">The sequence shown here is derived from an EMBL/GenBank/DDBJ whole genome shotgun (WGS) entry which is preliminary data.</text>
</comment>
<evidence type="ECO:0000256" key="10">
    <source>
        <dbReference type="SAM" id="Phobius"/>
    </source>
</evidence>
<comment type="similarity">
    <text evidence="9">Belongs to the TRAFAC class dynamin-like GTPase superfamily. GB1/RHD3 GTPase family.</text>
</comment>
<dbReference type="EMBL" id="JAUHHV010000006">
    <property type="protein sequence ID" value="KAK1422513.1"/>
    <property type="molecule type" value="Genomic_DNA"/>
</dbReference>
<dbReference type="InterPro" id="IPR046758">
    <property type="entry name" value="Sey1/RHD3-like_3HB"/>
</dbReference>
<dbReference type="SUPFAM" id="SSF52540">
    <property type="entry name" value="P-loop containing nucleoside triphosphate hydrolases"/>
    <property type="match status" value="1"/>
</dbReference>